<accession>A0A560CL58</accession>
<comment type="caution">
    <text evidence="6">The sequence shown here is derived from an EMBL/GenBank/DDBJ whole genome shotgun (WGS) entry which is preliminary data.</text>
</comment>
<protein>
    <submittedName>
        <fullName evidence="6">Putative spermidine/putrescine transport system ATP-binding protein</fullName>
    </submittedName>
</protein>
<dbReference type="PROSITE" id="PS50893">
    <property type="entry name" value="ABC_TRANSPORTER_2"/>
    <property type="match status" value="1"/>
</dbReference>
<proteinExistence type="predicted"/>
<feature type="domain" description="ABC transporter" evidence="5">
    <location>
        <begin position="38"/>
        <end position="268"/>
    </location>
</feature>
<evidence type="ECO:0000256" key="1">
    <source>
        <dbReference type="ARBA" id="ARBA00022448"/>
    </source>
</evidence>
<evidence type="ECO:0000259" key="5">
    <source>
        <dbReference type="PROSITE" id="PS50893"/>
    </source>
</evidence>
<dbReference type="InterPro" id="IPR008995">
    <property type="entry name" value="Mo/tungstate-bd_C_term_dom"/>
</dbReference>
<gene>
    <name evidence="6" type="ORF">FBZ83_103185</name>
</gene>
<dbReference type="InterPro" id="IPR013611">
    <property type="entry name" value="Transp-assoc_OB_typ2"/>
</dbReference>
<dbReference type="InterPro" id="IPR017871">
    <property type="entry name" value="ABC_transporter-like_CS"/>
</dbReference>
<dbReference type="GO" id="GO:0016887">
    <property type="term" value="F:ATP hydrolysis activity"/>
    <property type="evidence" value="ECO:0007669"/>
    <property type="project" value="InterPro"/>
</dbReference>
<dbReference type="Proteomes" id="UP000318529">
    <property type="component" value="Unassembled WGS sequence"/>
</dbReference>
<evidence type="ECO:0000313" key="7">
    <source>
        <dbReference type="Proteomes" id="UP000318529"/>
    </source>
</evidence>
<dbReference type="SUPFAM" id="SSF50331">
    <property type="entry name" value="MOP-like"/>
    <property type="match status" value="1"/>
</dbReference>
<keyword evidence="3 6" id="KW-0067">ATP-binding</keyword>
<keyword evidence="2" id="KW-0547">Nucleotide-binding</keyword>
<dbReference type="PROSITE" id="PS00211">
    <property type="entry name" value="ABC_TRANSPORTER_1"/>
    <property type="match status" value="1"/>
</dbReference>
<evidence type="ECO:0000256" key="2">
    <source>
        <dbReference type="ARBA" id="ARBA00022741"/>
    </source>
</evidence>
<dbReference type="RefSeq" id="WP_145681909.1">
    <property type="nucleotide sequence ID" value="NZ_VITH01000003.1"/>
</dbReference>
<organism evidence="6 7">
    <name type="scientific">Azospirillum brasilense</name>
    <dbReference type="NCBI Taxonomy" id="192"/>
    <lineage>
        <taxon>Bacteria</taxon>
        <taxon>Pseudomonadati</taxon>
        <taxon>Pseudomonadota</taxon>
        <taxon>Alphaproteobacteria</taxon>
        <taxon>Rhodospirillales</taxon>
        <taxon>Azospirillaceae</taxon>
        <taxon>Azospirillum</taxon>
    </lineage>
</organism>
<evidence type="ECO:0000256" key="4">
    <source>
        <dbReference type="SAM" id="MobiDB-lite"/>
    </source>
</evidence>
<dbReference type="Pfam" id="PF00005">
    <property type="entry name" value="ABC_tran"/>
    <property type="match status" value="1"/>
</dbReference>
<dbReference type="GO" id="GO:0022857">
    <property type="term" value="F:transmembrane transporter activity"/>
    <property type="evidence" value="ECO:0007669"/>
    <property type="project" value="InterPro"/>
</dbReference>
<dbReference type="PANTHER" id="PTHR42781:SF4">
    <property type="entry name" value="SPERMIDINE_PUTRESCINE IMPORT ATP-BINDING PROTEIN POTA"/>
    <property type="match status" value="1"/>
</dbReference>
<reference evidence="6 7" key="1">
    <citation type="submission" date="2019-06" db="EMBL/GenBank/DDBJ databases">
        <title>Genomic Encyclopedia of Type Strains, Phase IV (KMG-V): Genome sequencing to study the core and pangenomes of soil and plant-associated prokaryotes.</title>
        <authorList>
            <person name="Whitman W."/>
        </authorList>
    </citation>
    <scope>NUCLEOTIDE SEQUENCE [LARGE SCALE GENOMIC DNA]</scope>
    <source>
        <strain evidence="6 7">BR 11650</strain>
    </source>
</reference>
<dbReference type="GO" id="GO:0005524">
    <property type="term" value="F:ATP binding"/>
    <property type="evidence" value="ECO:0007669"/>
    <property type="project" value="UniProtKB-KW"/>
</dbReference>
<dbReference type="SMART" id="SM00382">
    <property type="entry name" value="AAA"/>
    <property type="match status" value="1"/>
</dbReference>
<feature type="compositionally biased region" description="Low complexity" evidence="4">
    <location>
        <begin position="14"/>
        <end position="30"/>
    </location>
</feature>
<dbReference type="SUPFAM" id="SSF52540">
    <property type="entry name" value="P-loop containing nucleoside triphosphate hydrolases"/>
    <property type="match status" value="1"/>
</dbReference>
<dbReference type="InterPro" id="IPR027417">
    <property type="entry name" value="P-loop_NTPase"/>
</dbReference>
<dbReference type="PANTHER" id="PTHR42781">
    <property type="entry name" value="SPERMIDINE/PUTRESCINE IMPORT ATP-BINDING PROTEIN POTA"/>
    <property type="match status" value="1"/>
</dbReference>
<dbReference type="Pfam" id="PF08402">
    <property type="entry name" value="TOBE_2"/>
    <property type="match status" value="1"/>
</dbReference>
<evidence type="ECO:0000313" key="6">
    <source>
        <dbReference type="EMBL" id="TWA85593.1"/>
    </source>
</evidence>
<sequence length="395" mass="41372">MAALQSTRPHRSPEPQTAAETAAGTASEATAKPAGVAVTLDGITHRFGASTAVDNVTLEIKAGELVALLGPSGCGKTTLLRILAGFQAQTLGRVVIGDRVVDSLPPAGRGVGIVFQNYALFPHMTVAQNVAYGLEARGAARDAVRARVEAMLGLVKLDAMRDRFPKQLSGGQQQRVALARALAIQPSILLLDEPFAALDKNLRLDMQIEIKQLQRRFGITTIMVTHDQEEALSMADRIAVLSRGKLEQFGTPEDVYDRPGTLFVNGFVGSANQLRGRVVRASGSVAEVALEAGTVLTAVTPDAALAAGDPAILCVRPENLRLATEAAPQQIVGTVDLALPLGPVVVYEVRTADGGKVKVTEPRVAGAALRAPGTPVRLQPVSPQTCRAFAVPAGA</sequence>
<dbReference type="AlphaFoldDB" id="A0A560CL58"/>
<dbReference type="InterPro" id="IPR003593">
    <property type="entry name" value="AAA+_ATPase"/>
</dbReference>
<dbReference type="FunFam" id="3.40.50.300:FF:000133">
    <property type="entry name" value="Spermidine/putrescine import ATP-binding protein PotA"/>
    <property type="match status" value="1"/>
</dbReference>
<feature type="region of interest" description="Disordered" evidence="4">
    <location>
        <begin position="1"/>
        <end position="30"/>
    </location>
</feature>
<name>A0A560CL58_AZOBR</name>
<dbReference type="GO" id="GO:0015847">
    <property type="term" value="P:putrescine transport"/>
    <property type="evidence" value="ECO:0007669"/>
    <property type="project" value="UniProtKB-ARBA"/>
</dbReference>
<dbReference type="GO" id="GO:0043190">
    <property type="term" value="C:ATP-binding cassette (ABC) transporter complex"/>
    <property type="evidence" value="ECO:0007669"/>
    <property type="project" value="InterPro"/>
</dbReference>
<keyword evidence="1" id="KW-0813">Transport</keyword>
<dbReference type="InterPro" id="IPR003439">
    <property type="entry name" value="ABC_transporter-like_ATP-bd"/>
</dbReference>
<dbReference type="Gene3D" id="2.40.50.100">
    <property type="match status" value="1"/>
</dbReference>
<dbReference type="Gene3D" id="3.40.50.300">
    <property type="entry name" value="P-loop containing nucleotide triphosphate hydrolases"/>
    <property type="match status" value="1"/>
</dbReference>
<evidence type="ECO:0000256" key="3">
    <source>
        <dbReference type="ARBA" id="ARBA00022840"/>
    </source>
</evidence>
<dbReference type="InterPro" id="IPR050093">
    <property type="entry name" value="ABC_SmlMolc_Importer"/>
</dbReference>
<dbReference type="EMBL" id="VITH01000003">
    <property type="protein sequence ID" value="TWA85593.1"/>
    <property type="molecule type" value="Genomic_DNA"/>
</dbReference>